<organism evidence="2 3">
    <name type="scientific">Mesobaculum littorinae</name>
    <dbReference type="NCBI Taxonomy" id="2486419"/>
    <lineage>
        <taxon>Bacteria</taxon>
        <taxon>Pseudomonadati</taxon>
        <taxon>Pseudomonadota</taxon>
        <taxon>Alphaproteobacteria</taxon>
        <taxon>Rhodobacterales</taxon>
        <taxon>Roseobacteraceae</taxon>
        <taxon>Mesobaculum</taxon>
    </lineage>
</organism>
<keyword evidence="1" id="KW-0472">Membrane</keyword>
<reference evidence="2 3" key="1">
    <citation type="submission" date="2018-11" db="EMBL/GenBank/DDBJ databases">
        <title>Mesobaculum littorinae gen. nov., sp. nov., isolated from Littorina scabra that represents a novel genus of the order Rhodobacteraceae.</title>
        <authorList>
            <person name="Li F."/>
        </authorList>
    </citation>
    <scope>NUCLEOTIDE SEQUENCE [LARGE SCALE GENOMIC DNA]</scope>
    <source>
        <strain evidence="2 3">M0103</strain>
    </source>
</reference>
<evidence type="ECO:0000256" key="1">
    <source>
        <dbReference type="SAM" id="Phobius"/>
    </source>
</evidence>
<proteinExistence type="predicted"/>
<evidence type="ECO:0000313" key="2">
    <source>
        <dbReference type="EMBL" id="RVW00008.1"/>
    </source>
</evidence>
<dbReference type="OrthoDB" id="7027411at2"/>
<protein>
    <submittedName>
        <fullName evidence="2">Glucose dehydrogenase</fullName>
    </submittedName>
</protein>
<keyword evidence="3" id="KW-1185">Reference proteome</keyword>
<comment type="caution">
    <text evidence="2">The sequence shown here is derived from an EMBL/GenBank/DDBJ whole genome shotgun (WGS) entry which is preliminary data.</text>
</comment>
<accession>A0A438AN50</accession>
<dbReference type="AlphaFoldDB" id="A0A438AN50"/>
<evidence type="ECO:0000313" key="3">
    <source>
        <dbReference type="Proteomes" id="UP000285908"/>
    </source>
</evidence>
<keyword evidence="1" id="KW-1133">Transmembrane helix</keyword>
<name>A0A438AN50_9RHOB</name>
<feature type="transmembrane region" description="Helical" evidence="1">
    <location>
        <begin position="74"/>
        <end position="98"/>
    </location>
</feature>
<keyword evidence="1" id="KW-0812">Transmembrane</keyword>
<feature type="transmembrane region" description="Helical" evidence="1">
    <location>
        <begin position="28"/>
        <end position="45"/>
    </location>
</feature>
<dbReference type="Proteomes" id="UP000285908">
    <property type="component" value="Unassembled WGS sequence"/>
</dbReference>
<sequence length="104" mass="11677">MGVATVLTLIGLVLLAGGIWLITLGGSWYYAIAGIGLLLTAWPLFRHLTQGVLVYLVVWLGTLIWTYWEVGTDWWAWVPRMVAPTVILVILLLCLPMLSLRRRT</sequence>
<dbReference type="EMBL" id="RQXX01000001">
    <property type="protein sequence ID" value="RVW00008.1"/>
    <property type="molecule type" value="Genomic_DNA"/>
</dbReference>
<feature type="transmembrane region" description="Helical" evidence="1">
    <location>
        <begin position="52"/>
        <end position="68"/>
    </location>
</feature>
<gene>
    <name evidence="2" type="ORF">EKE94_02695</name>
</gene>